<dbReference type="Pfam" id="PF14258">
    <property type="entry name" value="DUF4350"/>
    <property type="match status" value="1"/>
</dbReference>
<protein>
    <recommendedName>
        <fullName evidence="1">DUF4350 domain-containing protein</fullName>
    </recommendedName>
</protein>
<organism evidence="2 3">
    <name type="scientific">Lysobacter niastensis</name>
    <dbReference type="NCBI Taxonomy" id="380629"/>
    <lineage>
        <taxon>Bacteria</taxon>
        <taxon>Pseudomonadati</taxon>
        <taxon>Pseudomonadota</taxon>
        <taxon>Gammaproteobacteria</taxon>
        <taxon>Lysobacterales</taxon>
        <taxon>Lysobacteraceae</taxon>
        <taxon>Lysobacter</taxon>
    </lineage>
</organism>
<evidence type="ECO:0000259" key="1">
    <source>
        <dbReference type="Pfam" id="PF14258"/>
    </source>
</evidence>
<evidence type="ECO:0000313" key="2">
    <source>
        <dbReference type="EMBL" id="MDR7133045.1"/>
    </source>
</evidence>
<dbReference type="RefSeq" id="WP_310057167.1">
    <property type="nucleotide sequence ID" value="NZ_JAVDVY010000001.1"/>
</dbReference>
<evidence type="ECO:0000313" key="3">
    <source>
        <dbReference type="Proteomes" id="UP001251524"/>
    </source>
</evidence>
<dbReference type="InterPro" id="IPR025646">
    <property type="entry name" value="DUF4350"/>
</dbReference>
<keyword evidence="3" id="KW-1185">Reference proteome</keyword>
<accession>A0ABU1W6S3</accession>
<sequence length="391" mass="43613">MKLSAAFNPRAVLLTLLVLAVLGGLGTWWWRTHERVEQWIDLPRTGEAATNPLYVLKLALQKDGVPVQARRRLQRDQVALAARDTVLLYNDPRSMPSSDARALMNWVRSGGHLIVRTPPPGLAGESTQVPLLSELQVVPMADATGQTDCVPMQVAGQEPHVEFCDGRRFTVGAQGVAMPESPRAVWRSDDGYVFARFARGSGFVDVIADVDFLTNDKLKDVPHVALTRQLLAPNYRAGTVHLVYAAQVPSLWRTLLQHSWMAWLPLLLALLAWLWSRMQRFGPLLPTPAAERRSLLEHIVASGEHLYRYGYAHRLHDAVRAAFLRRLRRVDPQAAALEGEPQFAAIAERFALPSHEVRAALSAPVASDHAAFRTRIATLIRLHNTLREPRP</sequence>
<proteinExistence type="predicted"/>
<dbReference type="Proteomes" id="UP001251524">
    <property type="component" value="Unassembled WGS sequence"/>
</dbReference>
<name>A0ABU1W6S3_9GAMM</name>
<feature type="domain" description="DUF4350" evidence="1">
    <location>
        <begin position="48"/>
        <end position="231"/>
    </location>
</feature>
<gene>
    <name evidence="2" type="ORF">J2X06_000229</name>
</gene>
<reference evidence="2 3" key="1">
    <citation type="submission" date="2023-07" db="EMBL/GenBank/DDBJ databases">
        <title>Sorghum-associated microbial communities from plants grown in Nebraska, USA.</title>
        <authorList>
            <person name="Schachtman D."/>
        </authorList>
    </citation>
    <scope>NUCLEOTIDE SEQUENCE [LARGE SCALE GENOMIC DNA]</scope>
    <source>
        <strain evidence="2 3">BE198</strain>
    </source>
</reference>
<comment type="caution">
    <text evidence="2">The sequence shown here is derived from an EMBL/GenBank/DDBJ whole genome shotgun (WGS) entry which is preliminary data.</text>
</comment>
<dbReference type="EMBL" id="JAVDVY010000001">
    <property type="protein sequence ID" value="MDR7133045.1"/>
    <property type="molecule type" value="Genomic_DNA"/>
</dbReference>